<dbReference type="RefSeq" id="WP_212608266.1">
    <property type="nucleotide sequence ID" value="NZ_CP073910.1"/>
</dbReference>
<evidence type="ECO:0000256" key="1">
    <source>
        <dbReference type="SAM" id="SignalP"/>
    </source>
</evidence>
<organism evidence="2 3">
    <name type="scientific">Sphingobium phenoxybenzoativorans</name>
    <dbReference type="NCBI Taxonomy" id="1592790"/>
    <lineage>
        <taxon>Bacteria</taxon>
        <taxon>Pseudomonadati</taxon>
        <taxon>Pseudomonadota</taxon>
        <taxon>Alphaproteobacteria</taxon>
        <taxon>Sphingomonadales</taxon>
        <taxon>Sphingomonadaceae</taxon>
        <taxon>Sphingobium</taxon>
    </lineage>
</organism>
<evidence type="ECO:0000313" key="3">
    <source>
        <dbReference type="Proteomes" id="UP000681425"/>
    </source>
</evidence>
<feature type="signal peptide" evidence="1">
    <location>
        <begin position="1"/>
        <end position="22"/>
    </location>
</feature>
<dbReference type="AlphaFoldDB" id="A0A975K405"/>
<keyword evidence="3" id="KW-1185">Reference proteome</keyword>
<feature type="chain" id="PRO_5037239427" evidence="1">
    <location>
        <begin position="23"/>
        <end position="67"/>
    </location>
</feature>
<dbReference type="Proteomes" id="UP000681425">
    <property type="component" value="Chromosome"/>
</dbReference>
<proteinExistence type="predicted"/>
<evidence type="ECO:0000313" key="2">
    <source>
        <dbReference type="EMBL" id="QUT04448.1"/>
    </source>
</evidence>
<dbReference type="KEGG" id="spph:KFK14_15445"/>
<keyword evidence="1" id="KW-0732">Signal</keyword>
<gene>
    <name evidence="2" type="ORF">KFK14_15445</name>
</gene>
<dbReference type="EMBL" id="CP073910">
    <property type="protein sequence ID" value="QUT04448.1"/>
    <property type="molecule type" value="Genomic_DNA"/>
</dbReference>
<accession>A0A975K405</accession>
<name>A0A975K405_9SPHN</name>
<sequence>MKYLFYTLAALGVTTALVVVNAAGANAGKPAAVRTISVTADGKPILLKRMVVTATALPDARPDAPKP</sequence>
<protein>
    <submittedName>
        <fullName evidence="2">Uncharacterized protein</fullName>
    </submittedName>
</protein>
<reference evidence="2" key="1">
    <citation type="submission" date="2021-04" db="EMBL/GenBank/DDBJ databases">
        <title>Isolation of p-tert-butylphenol degrading bacteria Sphingobium phenoxybenzoativorans Tas13 from active sludge.</title>
        <authorList>
            <person name="Li Y."/>
        </authorList>
    </citation>
    <scope>NUCLEOTIDE SEQUENCE</scope>
    <source>
        <strain evidence="2">Tas13</strain>
    </source>
</reference>